<proteinExistence type="predicted"/>
<reference evidence="7" key="2">
    <citation type="submission" date="2025-09" db="UniProtKB">
        <authorList>
            <consortium name="Ensembl"/>
        </authorList>
    </citation>
    <scope>IDENTIFICATION</scope>
</reference>
<evidence type="ECO:0000259" key="6">
    <source>
        <dbReference type="PROSITE" id="PS50835"/>
    </source>
</evidence>
<sequence>LRGTLTCCVQLDLGFPGDIQQSALTVDLFLVLDDRFFKLQEYLFSSSVSYFFWYKQKSSLSPQFLINEYSEKNEKLKFRKDQDKSEFHLEISSAAVTDSAVYYCALQPTVTGNSKTLYKNLWSKVTFEMLRPLEISRSRVCPLLCVASVTC</sequence>
<evidence type="ECO:0000313" key="7">
    <source>
        <dbReference type="Ensembl" id="ENSMZEP00005033702.1"/>
    </source>
</evidence>
<keyword evidence="5" id="KW-1279">T cell receptor</keyword>
<dbReference type="GO" id="GO:0002250">
    <property type="term" value="P:adaptive immune response"/>
    <property type="evidence" value="ECO:0007669"/>
    <property type="project" value="UniProtKB-KW"/>
</dbReference>
<evidence type="ECO:0000256" key="4">
    <source>
        <dbReference type="ARBA" id="ARBA00023319"/>
    </source>
</evidence>
<keyword evidence="1" id="KW-0732">Signal</keyword>
<evidence type="ECO:0000256" key="5">
    <source>
        <dbReference type="ARBA" id="ARBA00043266"/>
    </source>
</evidence>
<dbReference type="PANTHER" id="PTHR19367:SF18">
    <property type="entry name" value="T CELL RECEPTOR ALPHA VARIABLE 16"/>
    <property type="match status" value="1"/>
</dbReference>
<keyword evidence="3" id="KW-0675">Receptor</keyword>
<name>A0A3P9DHN9_9CICH</name>
<dbReference type="InterPro" id="IPR007110">
    <property type="entry name" value="Ig-like_dom"/>
</dbReference>
<dbReference type="SMART" id="SM00406">
    <property type="entry name" value="IGv"/>
    <property type="match status" value="1"/>
</dbReference>
<keyword evidence="2" id="KW-1064">Adaptive immunity</keyword>
<dbReference type="GO" id="GO:0042101">
    <property type="term" value="C:T cell receptor complex"/>
    <property type="evidence" value="ECO:0007669"/>
    <property type="project" value="UniProtKB-KW"/>
</dbReference>
<evidence type="ECO:0000256" key="1">
    <source>
        <dbReference type="ARBA" id="ARBA00022729"/>
    </source>
</evidence>
<reference evidence="7" key="1">
    <citation type="submission" date="2025-08" db="UniProtKB">
        <authorList>
            <consortium name="Ensembl"/>
        </authorList>
    </citation>
    <scope>IDENTIFICATION</scope>
</reference>
<evidence type="ECO:0000256" key="3">
    <source>
        <dbReference type="ARBA" id="ARBA00023170"/>
    </source>
</evidence>
<keyword evidence="8" id="KW-1185">Reference proteome</keyword>
<keyword evidence="4" id="KW-0393">Immunoglobulin domain</keyword>
<dbReference type="Gene3D" id="2.60.40.10">
    <property type="entry name" value="Immunoglobulins"/>
    <property type="match status" value="1"/>
</dbReference>
<dbReference type="InterPro" id="IPR013783">
    <property type="entry name" value="Ig-like_fold"/>
</dbReference>
<keyword evidence="5" id="KW-0391">Immunity</keyword>
<dbReference type="Proteomes" id="UP000265160">
    <property type="component" value="Unplaced"/>
</dbReference>
<evidence type="ECO:0000256" key="2">
    <source>
        <dbReference type="ARBA" id="ARBA00023130"/>
    </source>
</evidence>
<protein>
    <recommendedName>
        <fullName evidence="6">Ig-like domain-containing protein</fullName>
    </recommendedName>
</protein>
<dbReference type="InterPro" id="IPR036179">
    <property type="entry name" value="Ig-like_dom_sf"/>
</dbReference>
<dbReference type="SUPFAM" id="SSF48726">
    <property type="entry name" value="Immunoglobulin"/>
    <property type="match status" value="1"/>
</dbReference>
<dbReference type="PROSITE" id="PS50835">
    <property type="entry name" value="IG_LIKE"/>
    <property type="match status" value="1"/>
</dbReference>
<feature type="domain" description="Ig-like" evidence="6">
    <location>
        <begin position="1"/>
        <end position="118"/>
    </location>
</feature>
<evidence type="ECO:0000313" key="8">
    <source>
        <dbReference type="Proteomes" id="UP000265160"/>
    </source>
</evidence>
<organism evidence="7 8">
    <name type="scientific">Maylandia zebra</name>
    <name type="common">zebra mbuna</name>
    <dbReference type="NCBI Taxonomy" id="106582"/>
    <lineage>
        <taxon>Eukaryota</taxon>
        <taxon>Metazoa</taxon>
        <taxon>Chordata</taxon>
        <taxon>Craniata</taxon>
        <taxon>Vertebrata</taxon>
        <taxon>Euteleostomi</taxon>
        <taxon>Actinopterygii</taxon>
        <taxon>Neopterygii</taxon>
        <taxon>Teleostei</taxon>
        <taxon>Neoteleostei</taxon>
        <taxon>Acanthomorphata</taxon>
        <taxon>Ovalentaria</taxon>
        <taxon>Cichlomorphae</taxon>
        <taxon>Cichliformes</taxon>
        <taxon>Cichlidae</taxon>
        <taxon>African cichlids</taxon>
        <taxon>Pseudocrenilabrinae</taxon>
        <taxon>Haplochromini</taxon>
        <taxon>Maylandia</taxon>
        <taxon>Maylandia zebra complex</taxon>
    </lineage>
</organism>
<dbReference type="InterPro" id="IPR051287">
    <property type="entry name" value="TCR_variable_region"/>
</dbReference>
<dbReference type="PANTHER" id="PTHR19367">
    <property type="entry name" value="T-CELL RECEPTOR ALPHA CHAIN V REGION"/>
    <property type="match status" value="1"/>
</dbReference>
<dbReference type="GeneTree" id="ENSGT01030000234824"/>
<dbReference type="Ensembl" id="ENSMZET00005034875.1">
    <property type="protein sequence ID" value="ENSMZEP00005033702.1"/>
    <property type="gene ID" value="ENSMZEG00005025185.1"/>
</dbReference>
<accession>A0A3P9DHN9</accession>
<dbReference type="AlphaFoldDB" id="A0A3P9DHN9"/>
<dbReference type="Pfam" id="PF07686">
    <property type="entry name" value="V-set"/>
    <property type="match status" value="1"/>
</dbReference>
<dbReference type="InterPro" id="IPR013106">
    <property type="entry name" value="Ig_V-set"/>
</dbReference>